<dbReference type="Proteomes" id="UP000887566">
    <property type="component" value="Unplaced"/>
</dbReference>
<accession>A0A914UT83</accession>
<feature type="compositionally biased region" description="Polar residues" evidence="1">
    <location>
        <begin position="14"/>
        <end position="30"/>
    </location>
</feature>
<sequence>MASLRASVMRRRQSAGQSCHEQRSAVTSRTDQVRDMALEHDDNYLGMMLLTCFCEDLMLMLDQEVDLLLRKKAEHGQGKRLVLSMQ</sequence>
<name>A0A914UT83_9BILA</name>
<feature type="region of interest" description="Disordered" evidence="1">
    <location>
        <begin position="1"/>
        <end position="30"/>
    </location>
</feature>
<evidence type="ECO:0000256" key="1">
    <source>
        <dbReference type="SAM" id="MobiDB-lite"/>
    </source>
</evidence>
<proteinExistence type="predicted"/>
<keyword evidence="2" id="KW-1185">Reference proteome</keyword>
<dbReference type="WBParaSite" id="PSAMB.scaffold12335size2812.g34797.t1">
    <property type="protein sequence ID" value="PSAMB.scaffold12335size2812.g34797.t1"/>
    <property type="gene ID" value="PSAMB.scaffold12335size2812.g34797"/>
</dbReference>
<evidence type="ECO:0000313" key="2">
    <source>
        <dbReference type="Proteomes" id="UP000887566"/>
    </source>
</evidence>
<reference evidence="3" key="1">
    <citation type="submission" date="2022-11" db="UniProtKB">
        <authorList>
            <consortium name="WormBaseParasite"/>
        </authorList>
    </citation>
    <scope>IDENTIFICATION</scope>
</reference>
<evidence type="ECO:0000313" key="3">
    <source>
        <dbReference type="WBParaSite" id="PSAMB.scaffold12335size2812.g34797.t1"/>
    </source>
</evidence>
<dbReference type="AlphaFoldDB" id="A0A914UT83"/>
<protein>
    <submittedName>
        <fullName evidence="3">Uncharacterized protein</fullName>
    </submittedName>
</protein>
<organism evidence="2 3">
    <name type="scientific">Plectus sambesii</name>
    <dbReference type="NCBI Taxonomy" id="2011161"/>
    <lineage>
        <taxon>Eukaryota</taxon>
        <taxon>Metazoa</taxon>
        <taxon>Ecdysozoa</taxon>
        <taxon>Nematoda</taxon>
        <taxon>Chromadorea</taxon>
        <taxon>Plectida</taxon>
        <taxon>Plectina</taxon>
        <taxon>Plectoidea</taxon>
        <taxon>Plectidae</taxon>
        <taxon>Plectus</taxon>
    </lineage>
</organism>